<reference evidence="2 3" key="1">
    <citation type="submission" date="2019-07" db="EMBL/GenBank/DDBJ databases">
        <title>Complete genome of Crassaminicella thermophila SY095.</title>
        <authorList>
            <person name="Li X."/>
        </authorList>
    </citation>
    <scope>NUCLEOTIDE SEQUENCE [LARGE SCALE GENOMIC DNA]</scope>
    <source>
        <strain evidence="2 3">SY095</strain>
    </source>
</reference>
<sequence length="260" mass="29424">MNDLQIFKNREFGQVRVVTKDNEPWFVGKDVATILGYSNASKAVMVHVDDDDKIKEMIAHSQNGNMVKSQTTLINESGLYSLILSSKLPNAKKFKRWVTSEVLPSIRKHGAYMTDDTLEKALTSPDFLIQLATKLKEEKQKRIEAERKIEKDKPKVLFADAVSASKTSILVGDLAKLLKQNGIDTGAKRLFKWLRDNGYLIRRKGTDYNMPTQRSMELGLFEVKETSITHSDGHVTVNKTPKVTGKGQQYFINKFLEKSA</sequence>
<dbReference type="PANTHER" id="PTHR36180:SF2">
    <property type="entry name" value="BRO FAMILY PROTEIN"/>
    <property type="match status" value="1"/>
</dbReference>
<dbReference type="KEGG" id="crs:FQB35_04385"/>
<dbReference type="RefSeq" id="WP_148808813.1">
    <property type="nucleotide sequence ID" value="NZ_CP042243.1"/>
</dbReference>
<proteinExistence type="predicted"/>
<feature type="domain" description="Bro-N" evidence="1">
    <location>
        <begin position="1"/>
        <end position="110"/>
    </location>
</feature>
<dbReference type="PROSITE" id="PS51750">
    <property type="entry name" value="BRO_N"/>
    <property type="match status" value="1"/>
</dbReference>
<dbReference type="InterPro" id="IPR005039">
    <property type="entry name" value="Ant_C"/>
</dbReference>
<evidence type="ECO:0000259" key="1">
    <source>
        <dbReference type="PROSITE" id="PS51750"/>
    </source>
</evidence>
<dbReference type="AlphaFoldDB" id="A0A5C0SEH3"/>
<accession>A0A5C0SEH3</accession>
<dbReference type="Pfam" id="PF03374">
    <property type="entry name" value="ANT"/>
    <property type="match status" value="1"/>
</dbReference>
<evidence type="ECO:0000313" key="2">
    <source>
        <dbReference type="EMBL" id="QEK11658.1"/>
    </source>
</evidence>
<keyword evidence="3" id="KW-1185">Reference proteome</keyword>
<gene>
    <name evidence="2" type="ORF">FQB35_04385</name>
</gene>
<dbReference type="SMART" id="SM01040">
    <property type="entry name" value="Bro-N"/>
    <property type="match status" value="1"/>
</dbReference>
<protein>
    <recommendedName>
        <fullName evidence="1">Bro-N domain-containing protein</fullName>
    </recommendedName>
</protein>
<dbReference type="Pfam" id="PF02498">
    <property type="entry name" value="Bro-N"/>
    <property type="match status" value="1"/>
</dbReference>
<dbReference type="GO" id="GO:0003677">
    <property type="term" value="F:DNA binding"/>
    <property type="evidence" value="ECO:0007669"/>
    <property type="project" value="InterPro"/>
</dbReference>
<dbReference type="InterPro" id="IPR003497">
    <property type="entry name" value="BRO_N_domain"/>
</dbReference>
<evidence type="ECO:0000313" key="3">
    <source>
        <dbReference type="Proteomes" id="UP000324646"/>
    </source>
</evidence>
<dbReference type="PANTHER" id="PTHR36180">
    <property type="entry name" value="DNA-BINDING PROTEIN-RELATED-RELATED"/>
    <property type="match status" value="1"/>
</dbReference>
<dbReference type="EMBL" id="CP042243">
    <property type="protein sequence ID" value="QEK11658.1"/>
    <property type="molecule type" value="Genomic_DNA"/>
</dbReference>
<dbReference type="Proteomes" id="UP000324646">
    <property type="component" value="Chromosome"/>
</dbReference>
<organism evidence="2 3">
    <name type="scientific">Crassaminicella thermophila</name>
    <dbReference type="NCBI Taxonomy" id="2599308"/>
    <lineage>
        <taxon>Bacteria</taxon>
        <taxon>Bacillati</taxon>
        <taxon>Bacillota</taxon>
        <taxon>Clostridia</taxon>
        <taxon>Eubacteriales</taxon>
        <taxon>Clostridiaceae</taxon>
        <taxon>Crassaminicella</taxon>
    </lineage>
</organism>
<name>A0A5C0SEH3_CRATE</name>
<dbReference type="OrthoDB" id="9812611at2"/>